<evidence type="ECO:0000256" key="2">
    <source>
        <dbReference type="ARBA" id="ARBA00023015"/>
    </source>
</evidence>
<evidence type="ECO:0000259" key="6">
    <source>
        <dbReference type="Pfam" id="PF08281"/>
    </source>
</evidence>
<dbReference type="Pfam" id="PF04542">
    <property type="entry name" value="Sigma70_r2"/>
    <property type="match status" value="1"/>
</dbReference>
<evidence type="ECO:0000259" key="5">
    <source>
        <dbReference type="Pfam" id="PF04542"/>
    </source>
</evidence>
<feature type="domain" description="RNA polymerase sigma factor 70 region 4 type 2" evidence="6">
    <location>
        <begin position="103"/>
        <end position="154"/>
    </location>
</feature>
<comment type="similarity">
    <text evidence="1">Belongs to the sigma-70 factor family. ECF subfamily.</text>
</comment>
<evidence type="ECO:0000313" key="7">
    <source>
        <dbReference type="EMBL" id="NHO55102.1"/>
    </source>
</evidence>
<evidence type="ECO:0000313" key="8">
    <source>
        <dbReference type="Proteomes" id="UP000597459"/>
    </source>
</evidence>
<comment type="caution">
    <text evidence="7">The sequence shown here is derived from an EMBL/GenBank/DDBJ whole genome shotgun (WGS) entry which is preliminary data.</text>
</comment>
<dbReference type="Pfam" id="PF08281">
    <property type="entry name" value="Sigma70_r4_2"/>
    <property type="match status" value="1"/>
</dbReference>
<dbReference type="AlphaFoldDB" id="A0A967EIA1"/>
<dbReference type="GO" id="GO:0003677">
    <property type="term" value="F:DNA binding"/>
    <property type="evidence" value="ECO:0007669"/>
    <property type="project" value="InterPro"/>
</dbReference>
<dbReference type="InterPro" id="IPR036388">
    <property type="entry name" value="WH-like_DNA-bd_sf"/>
</dbReference>
<dbReference type="InterPro" id="IPR039425">
    <property type="entry name" value="RNA_pol_sigma-70-like"/>
</dbReference>
<evidence type="ECO:0000256" key="4">
    <source>
        <dbReference type="ARBA" id="ARBA00023163"/>
    </source>
</evidence>
<keyword evidence="2" id="KW-0805">Transcription regulation</keyword>
<dbReference type="EMBL" id="WOTH01000047">
    <property type="protein sequence ID" value="NHO55102.1"/>
    <property type="molecule type" value="Genomic_DNA"/>
</dbReference>
<evidence type="ECO:0000256" key="3">
    <source>
        <dbReference type="ARBA" id="ARBA00023082"/>
    </source>
</evidence>
<dbReference type="InterPro" id="IPR013324">
    <property type="entry name" value="RNA_pol_sigma_r3/r4-like"/>
</dbReference>
<keyword evidence="4" id="KW-0804">Transcription</keyword>
<dbReference type="PANTHER" id="PTHR43133:SF25">
    <property type="entry name" value="RNA POLYMERASE SIGMA FACTOR RFAY-RELATED"/>
    <property type="match status" value="1"/>
</dbReference>
<dbReference type="NCBIfam" id="TIGR02937">
    <property type="entry name" value="sigma70-ECF"/>
    <property type="match status" value="1"/>
</dbReference>
<organism evidence="7 8">
    <name type="scientific">Acetobacter estunensis</name>
    <dbReference type="NCBI Taxonomy" id="104097"/>
    <lineage>
        <taxon>Bacteria</taxon>
        <taxon>Pseudomonadati</taxon>
        <taxon>Pseudomonadota</taxon>
        <taxon>Alphaproteobacteria</taxon>
        <taxon>Acetobacterales</taxon>
        <taxon>Acetobacteraceae</taxon>
        <taxon>Acetobacter</taxon>
    </lineage>
</organism>
<name>A0A967EIA1_9PROT</name>
<proteinExistence type="inferred from homology"/>
<accession>A0A967EIA1</accession>
<dbReference type="Proteomes" id="UP000597459">
    <property type="component" value="Unassembled WGS sequence"/>
</dbReference>
<evidence type="ECO:0000256" key="1">
    <source>
        <dbReference type="ARBA" id="ARBA00010641"/>
    </source>
</evidence>
<dbReference type="GO" id="GO:0016987">
    <property type="term" value="F:sigma factor activity"/>
    <property type="evidence" value="ECO:0007669"/>
    <property type="project" value="UniProtKB-KW"/>
</dbReference>
<dbReference type="SUPFAM" id="SSF88659">
    <property type="entry name" value="Sigma3 and sigma4 domains of RNA polymerase sigma factors"/>
    <property type="match status" value="1"/>
</dbReference>
<keyword evidence="8" id="KW-1185">Reference proteome</keyword>
<dbReference type="InterPro" id="IPR013249">
    <property type="entry name" value="RNA_pol_sigma70_r4_t2"/>
</dbReference>
<dbReference type="SUPFAM" id="SSF88946">
    <property type="entry name" value="Sigma2 domain of RNA polymerase sigma factors"/>
    <property type="match status" value="1"/>
</dbReference>
<dbReference type="PANTHER" id="PTHR43133">
    <property type="entry name" value="RNA POLYMERASE ECF-TYPE SIGMA FACTO"/>
    <property type="match status" value="1"/>
</dbReference>
<keyword evidence="3" id="KW-0731">Sigma factor</keyword>
<feature type="domain" description="RNA polymerase sigma-70 region 2" evidence="5">
    <location>
        <begin position="12"/>
        <end position="76"/>
    </location>
</feature>
<dbReference type="Gene3D" id="1.10.1740.10">
    <property type="match status" value="1"/>
</dbReference>
<sequence>MVSATFRHGIVALLPELRAFGRFLSRDRTRADDLVQETIVRAFSARHQFEPGSNLKTWTFTILRNLFYEQTRRGKREREVLEEYSADQPHEERPQAARSRISDLERLLWQLPPLQREALMLVGAQELSYEEAAIICGVAVGTLKARVSRARSALAELRGSGEEGV</sequence>
<dbReference type="InterPro" id="IPR014284">
    <property type="entry name" value="RNA_pol_sigma-70_dom"/>
</dbReference>
<dbReference type="Gene3D" id="1.10.10.10">
    <property type="entry name" value="Winged helix-like DNA-binding domain superfamily/Winged helix DNA-binding domain"/>
    <property type="match status" value="1"/>
</dbReference>
<reference evidence="7" key="1">
    <citation type="submission" date="2019-11" db="EMBL/GenBank/DDBJ databases">
        <title>Description of new Acetobacter species.</title>
        <authorList>
            <person name="Cleenwerck I."/>
            <person name="Sombolestani A.S."/>
        </authorList>
    </citation>
    <scope>NUCLEOTIDE SEQUENCE</scope>
    <source>
        <strain evidence="7">LMG 1626</strain>
    </source>
</reference>
<protein>
    <submittedName>
        <fullName evidence="7">Sigma-70 family RNA polymerase sigma factor</fullName>
    </submittedName>
</protein>
<dbReference type="InterPro" id="IPR013325">
    <property type="entry name" value="RNA_pol_sigma_r2"/>
</dbReference>
<dbReference type="GO" id="GO:0006352">
    <property type="term" value="P:DNA-templated transcription initiation"/>
    <property type="evidence" value="ECO:0007669"/>
    <property type="project" value="InterPro"/>
</dbReference>
<dbReference type="InterPro" id="IPR007627">
    <property type="entry name" value="RNA_pol_sigma70_r2"/>
</dbReference>
<gene>
    <name evidence="7" type="ORF">GOB87_14305</name>
</gene>